<dbReference type="GO" id="GO:0050660">
    <property type="term" value="F:flavin adenine dinucleotide binding"/>
    <property type="evidence" value="ECO:0007669"/>
    <property type="project" value="InterPro"/>
</dbReference>
<protein>
    <submittedName>
        <fullName evidence="6">Dimethylaniline monooxygenase</fullName>
        <ecNumber evidence="6">1.14.13.8</ecNumber>
    </submittedName>
</protein>
<evidence type="ECO:0000256" key="1">
    <source>
        <dbReference type="ARBA" id="ARBA00009183"/>
    </source>
</evidence>
<dbReference type="EMBL" id="BDSP01000100">
    <property type="protein sequence ID" value="GAX15942.1"/>
    <property type="molecule type" value="Genomic_DNA"/>
</dbReference>
<keyword evidence="2" id="KW-0285">Flavoprotein</keyword>
<evidence type="ECO:0000313" key="6">
    <source>
        <dbReference type="EMBL" id="GAX15942.1"/>
    </source>
</evidence>
<reference evidence="6 7" key="1">
    <citation type="journal article" date="2015" name="Plant Cell">
        <title>Oil accumulation by the oleaginous diatom Fistulifera solaris as revealed by the genome and transcriptome.</title>
        <authorList>
            <person name="Tanaka T."/>
            <person name="Maeda Y."/>
            <person name="Veluchamy A."/>
            <person name="Tanaka M."/>
            <person name="Abida H."/>
            <person name="Marechal E."/>
            <person name="Bowler C."/>
            <person name="Muto M."/>
            <person name="Sunaga Y."/>
            <person name="Tanaka M."/>
            <person name="Yoshino T."/>
            <person name="Taniguchi T."/>
            <person name="Fukuda Y."/>
            <person name="Nemoto M."/>
            <person name="Matsumoto M."/>
            <person name="Wong P.S."/>
            <person name="Aburatani S."/>
            <person name="Fujibuchi W."/>
        </authorList>
    </citation>
    <scope>NUCLEOTIDE SEQUENCE [LARGE SCALE GENOMIC DNA]</scope>
    <source>
        <strain evidence="6 7">JPCC DA0580</strain>
    </source>
</reference>
<organism evidence="6 7">
    <name type="scientific">Fistulifera solaris</name>
    <name type="common">Oleaginous diatom</name>
    <dbReference type="NCBI Taxonomy" id="1519565"/>
    <lineage>
        <taxon>Eukaryota</taxon>
        <taxon>Sar</taxon>
        <taxon>Stramenopiles</taxon>
        <taxon>Ochrophyta</taxon>
        <taxon>Bacillariophyta</taxon>
        <taxon>Bacillariophyceae</taxon>
        <taxon>Bacillariophycidae</taxon>
        <taxon>Naviculales</taxon>
        <taxon>Naviculaceae</taxon>
        <taxon>Fistulifera</taxon>
    </lineage>
</organism>
<keyword evidence="5 6" id="KW-0560">Oxidoreductase</keyword>
<name>A0A1Z5JQ22_FISSO</name>
<dbReference type="InterPro" id="IPR036188">
    <property type="entry name" value="FAD/NAD-bd_sf"/>
</dbReference>
<comment type="caution">
    <text evidence="6">The sequence shown here is derived from an EMBL/GenBank/DDBJ whole genome shotgun (WGS) entry which is preliminary data.</text>
</comment>
<dbReference type="AlphaFoldDB" id="A0A1Z5JQ22"/>
<dbReference type="EC" id="1.14.13.8" evidence="6"/>
<evidence type="ECO:0000256" key="3">
    <source>
        <dbReference type="ARBA" id="ARBA00022827"/>
    </source>
</evidence>
<dbReference type="InterPro" id="IPR050346">
    <property type="entry name" value="FMO-like"/>
</dbReference>
<dbReference type="SUPFAM" id="SSF51905">
    <property type="entry name" value="FAD/NAD(P)-binding domain"/>
    <property type="match status" value="1"/>
</dbReference>
<keyword evidence="4" id="KW-0521">NADP</keyword>
<dbReference type="PANTHER" id="PTHR23023">
    <property type="entry name" value="DIMETHYLANILINE MONOOXYGENASE"/>
    <property type="match status" value="1"/>
</dbReference>
<comment type="similarity">
    <text evidence="1">Belongs to the FMO family.</text>
</comment>
<evidence type="ECO:0000313" key="7">
    <source>
        <dbReference type="Proteomes" id="UP000198406"/>
    </source>
</evidence>
<gene>
    <name evidence="6" type="ORF">FisN_22Hh208</name>
</gene>
<dbReference type="PRINTS" id="PR00370">
    <property type="entry name" value="FMOXYGENASE"/>
</dbReference>
<dbReference type="Proteomes" id="UP000198406">
    <property type="component" value="Unassembled WGS sequence"/>
</dbReference>
<evidence type="ECO:0000256" key="2">
    <source>
        <dbReference type="ARBA" id="ARBA00022630"/>
    </source>
</evidence>
<dbReference type="OrthoDB" id="66881at2759"/>
<keyword evidence="6" id="KW-0503">Monooxygenase</keyword>
<dbReference type="GO" id="GO:0004499">
    <property type="term" value="F:N,N-dimethylaniline monooxygenase activity"/>
    <property type="evidence" value="ECO:0007669"/>
    <property type="project" value="InterPro"/>
</dbReference>
<sequence>MTPQIAIIGGGAAGLAAARVLTRDLPSCRIIVLEQREALGGVWKYDTNKQQHPMYRDLRTNLPKEIMQFREFPWTHVEYEPNQPHSSFLTHRQVLQYLQNYAQQFGLESLIRFRAEVQQLTVLEGTTSYFQPSNEAWPKIQLQWKEGNDSTIQSAIFDAVCICNGHYHKPAQPTIPGLQEFFPGEVLHSVSYDEASRFAGKTILCIGGRASGSDIARELVMQGNAAHVYLSDSACSEAQTTPHRVTLVPATTQFRPGGTVQFGANCPLEPIVDTVLFCTGYDYDFPFLPSSLIQAGQRRIRPLYHQLWHAQYPNLAFIGLPHSVVPFPLFELQMEAFCSQLVNWRLDGLSDRLASADKDALSGGVCRLRVPEDTHFLGDAQWEYCRQLARFANLLEASEDDNGNDISNYIATNKAIYDHAGKARKGALPGSVDAYRSLCYERNDSLQTFTSWSCEDSNTLKDLSACTRV</sequence>
<evidence type="ECO:0000256" key="5">
    <source>
        <dbReference type="ARBA" id="ARBA00023002"/>
    </source>
</evidence>
<dbReference type="InterPro" id="IPR000960">
    <property type="entry name" value="Flavin_mOase"/>
</dbReference>
<evidence type="ECO:0000256" key="4">
    <source>
        <dbReference type="ARBA" id="ARBA00022857"/>
    </source>
</evidence>
<dbReference type="InterPro" id="IPR020946">
    <property type="entry name" value="Flavin_mOase-like"/>
</dbReference>
<dbReference type="InParanoid" id="A0A1Z5JQ22"/>
<accession>A0A1Z5JQ22</accession>
<dbReference type="Pfam" id="PF00743">
    <property type="entry name" value="FMO-like"/>
    <property type="match status" value="2"/>
</dbReference>
<keyword evidence="3" id="KW-0274">FAD</keyword>
<proteinExistence type="inferred from homology"/>
<keyword evidence="7" id="KW-1185">Reference proteome</keyword>
<dbReference type="Gene3D" id="3.50.50.60">
    <property type="entry name" value="FAD/NAD(P)-binding domain"/>
    <property type="match status" value="2"/>
</dbReference>
<dbReference type="GO" id="GO:0050661">
    <property type="term" value="F:NADP binding"/>
    <property type="evidence" value="ECO:0007669"/>
    <property type="project" value="InterPro"/>
</dbReference>